<dbReference type="InterPro" id="IPR059000">
    <property type="entry name" value="ATPase_P-type_domA"/>
</dbReference>
<dbReference type="GO" id="GO:0030007">
    <property type="term" value="P:intracellular potassium ion homeostasis"/>
    <property type="evidence" value="ECO:0007669"/>
    <property type="project" value="TreeGrafter"/>
</dbReference>
<keyword evidence="8 11" id="KW-1133">Transmembrane helix</keyword>
<dbReference type="Gene3D" id="1.20.1110.10">
    <property type="entry name" value="Calcium-transporting ATPase, transmembrane domain"/>
    <property type="match status" value="2"/>
</dbReference>
<feature type="transmembrane region" description="Helical" evidence="11">
    <location>
        <begin position="726"/>
        <end position="752"/>
    </location>
</feature>
<protein>
    <submittedName>
        <fullName evidence="13">Cation-translocating P-type ATPase</fullName>
    </submittedName>
</protein>
<dbReference type="GO" id="GO:1990573">
    <property type="term" value="P:potassium ion import across plasma membrane"/>
    <property type="evidence" value="ECO:0007669"/>
    <property type="project" value="TreeGrafter"/>
</dbReference>
<feature type="transmembrane region" description="Helical" evidence="11">
    <location>
        <begin position="683"/>
        <end position="706"/>
    </location>
</feature>
<dbReference type="InterPro" id="IPR036412">
    <property type="entry name" value="HAD-like_sf"/>
</dbReference>
<evidence type="ECO:0000256" key="2">
    <source>
        <dbReference type="ARBA" id="ARBA00005675"/>
    </source>
</evidence>
<comment type="caution">
    <text evidence="13">The sequence shown here is derived from an EMBL/GenBank/DDBJ whole genome shotgun (WGS) entry which is preliminary data.</text>
</comment>
<dbReference type="GO" id="GO:0005886">
    <property type="term" value="C:plasma membrane"/>
    <property type="evidence" value="ECO:0007669"/>
    <property type="project" value="UniProtKB-SubCell"/>
</dbReference>
<dbReference type="NCBIfam" id="TIGR01494">
    <property type="entry name" value="ATPase_P-type"/>
    <property type="match status" value="2"/>
</dbReference>
<keyword evidence="7" id="KW-1278">Translocase</keyword>
<keyword evidence="6" id="KW-0067">ATP-binding</keyword>
<evidence type="ECO:0000256" key="11">
    <source>
        <dbReference type="SAM" id="Phobius"/>
    </source>
</evidence>
<dbReference type="SFLD" id="SFLDS00003">
    <property type="entry name" value="Haloacid_Dehalogenase"/>
    <property type="match status" value="1"/>
</dbReference>
<reference evidence="13 14" key="1">
    <citation type="submission" date="2019-03" db="EMBL/GenBank/DDBJ databases">
        <title>Genomics of glacier-inhabiting Cryobacterium strains.</title>
        <authorList>
            <person name="Liu Q."/>
            <person name="Xin Y.-H."/>
        </authorList>
    </citation>
    <scope>NUCLEOTIDE SEQUENCE [LARGE SCALE GENOMIC DNA]</scope>
    <source>
        <strain evidence="13 14">Sr47</strain>
    </source>
</reference>
<evidence type="ECO:0000256" key="1">
    <source>
        <dbReference type="ARBA" id="ARBA00004651"/>
    </source>
</evidence>
<dbReference type="Pfam" id="PF00690">
    <property type="entry name" value="Cation_ATPase_N"/>
    <property type="match status" value="1"/>
</dbReference>
<feature type="transmembrane region" description="Helical" evidence="11">
    <location>
        <begin position="802"/>
        <end position="820"/>
    </location>
</feature>
<dbReference type="InterPro" id="IPR001757">
    <property type="entry name" value="P_typ_ATPase"/>
</dbReference>
<evidence type="ECO:0000256" key="10">
    <source>
        <dbReference type="ARBA" id="ARBA00049360"/>
    </source>
</evidence>
<dbReference type="Proteomes" id="UP000297866">
    <property type="component" value="Unassembled WGS sequence"/>
</dbReference>
<dbReference type="Gene3D" id="3.40.50.1000">
    <property type="entry name" value="HAD superfamily/HAD-like"/>
    <property type="match status" value="2"/>
</dbReference>
<sequence>MTEVAPQSWLTGLSAAEAGRRLAADGPNELPTAAPRNLLQQAWSVVRQPMLLLLLVAGTINFALAEPLDGAILMSFVVVVIGISIYQERKTENALAALRDLSSPRALVIRDGEQTRIAGRDVVRGDVVLLVEGDRVPADAVLIERVNLSVDESALTGESVPVGKSAVDADPAAEAMGPPGGDGTPWVFSGTLVLKGRAIALVKGIGADTELGRIGTALRTIETERTPLQKEIDRLVRVIAVVGLLAAATVAVIYGLTRGVWLEGILAGIATAMAMLPEEFPVVLTIFLALGAWRMSRKRVLARRSAVIETLGSATVICVDKTGTLTMNTMTVRELVVDGTGHVLDGSMLPERFHALAEFAELASPIDPFDPMDRAFHQLAGTYLADTEHSHAGWELVREYPLSEELLALVHVWRSPAEATGPGAGSTNYVVAAKGAPEAIADLCHFDAERLAALVSQVEGATANGQRVLAVARAHFSGGRGLPNVQHDFEFEYLGLAGLHDPVRPGVPDAVAELARAGVRTVMITGDYPGTALAIAREIGLDHAEGCITGPELRELDEDELARRIRTVSVFARMVPEQKLRLIRALKANGEVVGMTGDGVNDAPALRAADVGIAMGARGTDVARESAALVITDDDFGSIAAGIRQGRGIFDNLRKAMSYIIAVHVPIIGMSLVPVFVVEWPLVLLPVLIAFLELIIDPACSVVFEAEQADPAVMEQRPRGLDEPMFGRRVLTIAALQGVSSLLMVLAVYLWAVLGGRPDDVVRSVTFATLVIGNVALILVNRSWTLPVWRTFRERRNRAVKWIVLGAGTLLLLVLLVPGLREAFNLGPIGPGEWAVAIFAGFAGVAWFEVYKARRRSPRVHARAT</sequence>
<dbReference type="InterPro" id="IPR018303">
    <property type="entry name" value="ATPase_P-typ_P_site"/>
</dbReference>
<dbReference type="GO" id="GO:0006883">
    <property type="term" value="P:intracellular sodium ion homeostasis"/>
    <property type="evidence" value="ECO:0007669"/>
    <property type="project" value="TreeGrafter"/>
</dbReference>
<dbReference type="InterPro" id="IPR008250">
    <property type="entry name" value="ATPase_P-typ_transduc_dom_A_sf"/>
</dbReference>
<dbReference type="SMART" id="SM00831">
    <property type="entry name" value="Cation_ATPase_N"/>
    <property type="match status" value="1"/>
</dbReference>
<dbReference type="SFLD" id="SFLDG00002">
    <property type="entry name" value="C1.7:_P-type_atpase_like"/>
    <property type="match status" value="1"/>
</dbReference>
<gene>
    <name evidence="13" type="ORF">E3O23_16315</name>
</gene>
<dbReference type="PRINTS" id="PR00120">
    <property type="entry name" value="HATPASE"/>
</dbReference>
<keyword evidence="4 11" id="KW-0812">Transmembrane</keyword>
<dbReference type="Gene3D" id="3.40.1110.10">
    <property type="entry name" value="Calcium-transporting ATPase, cytoplasmic domain N"/>
    <property type="match status" value="2"/>
</dbReference>
<dbReference type="GO" id="GO:0005524">
    <property type="term" value="F:ATP binding"/>
    <property type="evidence" value="ECO:0007669"/>
    <property type="project" value="UniProtKB-KW"/>
</dbReference>
<evidence type="ECO:0000256" key="6">
    <source>
        <dbReference type="ARBA" id="ARBA00022840"/>
    </source>
</evidence>
<dbReference type="RefSeq" id="WP_134492864.1">
    <property type="nucleotide sequence ID" value="NZ_SOEZ01000078.1"/>
</dbReference>
<evidence type="ECO:0000313" key="13">
    <source>
        <dbReference type="EMBL" id="TFB46729.1"/>
    </source>
</evidence>
<evidence type="ECO:0000256" key="9">
    <source>
        <dbReference type="ARBA" id="ARBA00023136"/>
    </source>
</evidence>
<dbReference type="InterPro" id="IPR044492">
    <property type="entry name" value="P_typ_ATPase_HD_dom"/>
</dbReference>
<dbReference type="AlphaFoldDB" id="A0A4R8UB19"/>
<dbReference type="SUPFAM" id="SSF81660">
    <property type="entry name" value="Metal cation-transporting ATPase, ATP-binding domain N"/>
    <property type="match status" value="1"/>
</dbReference>
<dbReference type="Gene3D" id="2.70.150.10">
    <property type="entry name" value="Calcium-transporting ATPase, cytoplasmic transduction domain A"/>
    <property type="match status" value="1"/>
</dbReference>
<feature type="transmembrane region" description="Helical" evidence="11">
    <location>
        <begin position="656"/>
        <end position="677"/>
    </location>
</feature>
<dbReference type="GO" id="GO:0005391">
    <property type="term" value="F:P-type sodium:potassium-exchanging transporter activity"/>
    <property type="evidence" value="ECO:0007669"/>
    <property type="project" value="TreeGrafter"/>
</dbReference>
<evidence type="ECO:0000256" key="7">
    <source>
        <dbReference type="ARBA" id="ARBA00022967"/>
    </source>
</evidence>
<dbReference type="InterPro" id="IPR006068">
    <property type="entry name" value="ATPase_P-typ_cation-transptr_C"/>
</dbReference>
<proteinExistence type="inferred from homology"/>
<accession>A0A4R8UB19</accession>
<evidence type="ECO:0000313" key="14">
    <source>
        <dbReference type="Proteomes" id="UP000297866"/>
    </source>
</evidence>
<dbReference type="GO" id="GO:1902600">
    <property type="term" value="P:proton transmembrane transport"/>
    <property type="evidence" value="ECO:0007669"/>
    <property type="project" value="TreeGrafter"/>
</dbReference>
<dbReference type="PANTHER" id="PTHR43294:SF21">
    <property type="entry name" value="CATION TRANSPORTING ATPASE"/>
    <property type="match status" value="1"/>
</dbReference>
<dbReference type="SFLD" id="SFLDF00027">
    <property type="entry name" value="p-type_atpase"/>
    <property type="match status" value="1"/>
</dbReference>
<keyword evidence="5" id="KW-0547">Nucleotide-binding</keyword>
<dbReference type="PRINTS" id="PR00119">
    <property type="entry name" value="CATATPASE"/>
</dbReference>
<feature type="transmembrane region" description="Helical" evidence="11">
    <location>
        <begin position="45"/>
        <end position="64"/>
    </location>
</feature>
<evidence type="ECO:0000256" key="8">
    <source>
        <dbReference type="ARBA" id="ARBA00022989"/>
    </source>
</evidence>
<comment type="subcellular location">
    <subcellularLocation>
        <location evidence="1">Cell membrane</location>
        <topology evidence="1">Multi-pass membrane protein</topology>
    </subcellularLocation>
</comment>
<dbReference type="GO" id="GO:0036376">
    <property type="term" value="P:sodium ion export across plasma membrane"/>
    <property type="evidence" value="ECO:0007669"/>
    <property type="project" value="TreeGrafter"/>
</dbReference>
<feature type="transmembrane region" description="Helical" evidence="11">
    <location>
        <begin position="764"/>
        <end position="781"/>
    </location>
</feature>
<dbReference type="OrthoDB" id="9814270at2"/>
<comment type="catalytic activity">
    <reaction evidence="10">
        <text>ATP + H2O = ADP + phosphate + H(+)</text>
        <dbReference type="Rhea" id="RHEA:13065"/>
        <dbReference type="ChEBI" id="CHEBI:15377"/>
        <dbReference type="ChEBI" id="CHEBI:15378"/>
        <dbReference type="ChEBI" id="CHEBI:30616"/>
        <dbReference type="ChEBI" id="CHEBI:43474"/>
        <dbReference type="ChEBI" id="CHEBI:456216"/>
    </reaction>
</comment>
<keyword evidence="3" id="KW-1003">Cell membrane</keyword>
<dbReference type="Pfam" id="PF00122">
    <property type="entry name" value="E1-E2_ATPase"/>
    <property type="match status" value="1"/>
</dbReference>
<dbReference type="InterPro" id="IPR004014">
    <property type="entry name" value="ATPase_P-typ_cation-transptr_N"/>
</dbReference>
<dbReference type="InterPro" id="IPR023298">
    <property type="entry name" value="ATPase_P-typ_TM_dom_sf"/>
</dbReference>
<dbReference type="SUPFAM" id="SSF81653">
    <property type="entry name" value="Calcium ATPase, transduction domain A"/>
    <property type="match status" value="1"/>
</dbReference>
<dbReference type="PROSITE" id="PS00154">
    <property type="entry name" value="ATPASE_E1_E2"/>
    <property type="match status" value="1"/>
</dbReference>
<evidence type="ECO:0000259" key="12">
    <source>
        <dbReference type="SMART" id="SM00831"/>
    </source>
</evidence>
<keyword evidence="14" id="KW-1185">Reference proteome</keyword>
<dbReference type="Pfam" id="PF00689">
    <property type="entry name" value="Cation_ATPase_C"/>
    <property type="match status" value="1"/>
</dbReference>
<keyword evidence="9 11" id="KW-0472">Membrane</keyword>
<feature type="transmembrane region" description="Helical" evidence="11">
    <location>
        <begin position="235"/>
        <end position="257"/>
    </location>
</feature>
<comment type="similarity">
    <text evidence="2">Belongs to the cation transport ATPase (P-type) (TC 3.A.3) family. Type IIA subfamily.</text>
</comment>
<feature type="domain" description="Cation-transporting P-type ATPase N-terminal" evidence="12">
    <location>
        <begin position="5"/>
        <end position="66"/>
    </location>
</feature>
<feature type="transmembrane region" description="Helical" evidence="11">
    <location>
        <begin position="269"/>
        <end position="293"/>
    </location>
</feature>
<organism evidence="13 14">
    <name type="scientific">Cryobacterium tagatosivorans</name>
    <dbReference type="NCBI Taxonomy" id="1259199"/>
    <lineage>
        <taxon>Bacteria</taxon>
        <taxon>Bacillati</taxon>
        <taxon>Actinomycetota</taxon>
        <taxon>Actinomycetes</taxon>
        <taxon>Micrococcales</taxon>
        <taxon>Microbacteriaceae</taxon>
        <taxon>Cryobacterium</taxon>
    </lineage>
</organism>
<evidence type="ECO:0000256" key="4">
    <source>
        <dbReference type="ARBA" id="ARBA00022692"/>
    </source>
</evidence>
<dbReference type="SUPFAM" id="SSF56784">
    <property type="entry name" value="HAD-like"/>
    <property type="match status" value="1"/>
</dbReference>
<dbReference type="InterPro" id="IPR023299">
    <property type="entry name" value="ATPase_P-typ_cyto_dom_N"/>
</dbReference>
<dbReference type="PANTHER" id="PTHR43294">
    <property type="entry name" value="SODIUM/POTASSIUM-TRANSPORTING ATPASE SUBUNIT ALPHA"/>
    <property type="match status" value="1"/>
</dbReference>
<feature type="transmembrane region" description="Helical" evidence="11">
    <location>
        <begin position="70"/>
        <end position="86"/>
    </location>
</feature>
<dbReference type="Pfam" id="PF00702">
    <property type="entry name" value="Hydrolase"/>
    <property type="match status" value="1"/>
</dbReference>
<dbReference type="InterPro" id="IPR050510">
    <property type="entry name" value="Cation_transp_ATPase_P-type"/>
</dbReference>
<name>A0A4R8UB19_9MICO</name>
<evidence type="ECO:0000256" key="5">
    <source>
        <dbReference type="ARBA" id="ARBA00022741"/>
    </source>
</evidence>
<evidence type="ECO:0000256" key="3">
    <source>
        <dbReference type="ARBA" id="ARBA00022475"/>
    </source>
</evidence>
<dbReference type="InterPro" id="IPR023214">
    <property type="entry name" value="HAD_sf"/>
</dbReference>
<dbReference type="GO" id="GO:0016887">
    <property type="term" value="F:ATP hydrolysis activity"/>
    <property type="evidence" value="ECO:0007669"/>
    <property type="project" value="InterPro"/>
</dbReference>
<feature type="transmembrane region" description="Helical" evidence="11">
    <location>
        <begin position="832"/>
        <end position="851"/>
    </location>
</feature>
<dbReference type="EMBL" id="SOEZ01000078">
    <property type="protein sequence ID" value="TFB46729.1"/>
    <property type="molecule type" value="Genomic_DNA"/>
</dbReference>
<dbReference type="SUPFAM" id="SSF81665">
    <property type="entry name" value="Calcium ATPase, transmembrane domain M"/>
    <property type="match status" value="1"/>
</dbReference>